<gene>
    <name evidence="2" type="ORF">GDO86_019441</name>
</gene>
<sequence length="295" mass="31140">MPSHLPDPETRLVATLWAHPLPHDASHVHKPVPWVRSSTVTLSCRTPVPSAPPAGSLIRLLTASQPPLGPLTPYPLSHPRDPPPLLDAVPLSPTALRVSPFPAASPRPPLGHCTPYPLSHPPGSASPLPSSPTRCQPATPAGVLYGEPSVPHPQICTRTLCPTRKSRMTVPSVHTCWVSVTQPRPLGLVHRKPSVPTRCQPTPSFKHPVPPSPTRWSLGAVPSGPTAWRPCTPSPLSYQRVCTTGSPPSSPGCTRTPPVHPLGPPVPPPYPYGPIPTTAHPASCTPPTSVLPLGL</sequence>
<dbReference type="AlphaFoldDB" id="A0A8T2IG50"/>
<dbReference type="Proteomes" id="UP000812440">
    <property type="component" value="Unassembled WGS sequence"/>
</dbReference>
<comment type="caution">
    <text evidence="2">The sequence shown here is derived from an EMBL/GenBank/DDBJ whole genome shotgun (WGS) entry which is preliminary data.</text>
</comment>
<proteinExistence type="predicted"/>
<feature type="region of interest" description="Disordered" evidence="1">
    <location>
        <begin position="188"/>
        <end position="214"/>
    </location>
</feature>
<organism evidence="2 3">
    <name type="scientific">Hymenochirus boettgeri</name>
    <name type="common">Congo dwarf clawed frog</name>
    <dbReference type="NCBI Taxonomy" id="247094"/>
    <lineage>
        <taxon>Eukaryota</taxon>
        <taxon>Metazoa</taxon>
        <taxon>Chordata</taxon>
        <taxon>Craniata</taxon>
        <taxon>Vertebrata</taxon>
        <taxon>Euteleostomi</taxon>
        <taxon>Amphibia</taxon>
        <taxon>Batrachia</taxon>
        <taxon>Anura</taxon>
        <taxon>Pipoidea</taxon>
        <taxon>Pipidae</taxon>
        <taxon>Pipinae</taxon>
        <taxon>Hymenochirus</taxon>
    </lineage>
</organism>
<evidence type="ECO:0000313" key="2">
    <source>
        <dbReference type="EMBL" id="KAG8429698.1"/>
    </source>
</evidence>
<protein>
    <submittedName>
        <fullName evidence="2">Uncharacterized protein</fullName>
    </submittedName>
</protein>
<name>A0A8T2IG50_9PIPI</name>
<dbReference type="EMBL" id="JAACNH010003641">
    <property type="protein sequence ID" value="KAG8429698.1"/>
    <property type="molecule type" value="Genomic_DNA"/>
</dbReference>
<reference evidence="2" key="1">
    <citation type="thesis" date="2020" institute="ProQuest LLC" country="789 East Eisenhower Parkway, Ann Arbor, MI, USA">
        <title>Comparative Genomics and Chromosome Evolution.</title>
        <authorList>
            <person name="Mudd A.B."/>
        </authorList>
    </citation>
    <scope>NUCLEOTIDE SEQUENCE</scope>
    <source>
        <strain evidence="2">Female2</strain>
        <tissue evidence="2">Blood</tissue>
    </source>
</reference>
<evidence type="ECO:0000256" key="1">
    <source>
        <dbReference type="SAM" id="MobiDB-lite"/>
    </source>
</evidence>
<feature type="compositionally biased region" description="Low complexity" evidence="1">
    <location>
        <begin position="121"/>
        <end position="132"/>
    </location>
</feature>
<accession>A0A8T2IG50</accession>
<feature type="region of interest" description="Disordered" evidence="1">
    <location>
        <begin position="112"/>
        <end position="135"/>
    </location>
</feature>
<evidence type="ECO:0000313" key="3">
    <source>
        <dbReference type="Proteomes" id="UP000812440"/>
    </source>
</evidence>
<keyword evidence="3" id="KW-1185">Reference proteome</keyword>